<dbReference type="Proteomes" id="UP001164746">
    <property type="component" value="Chromosome 16"/>
</dbReference>
<dbReference type="Pfam" id="PF17064">
    <property type="entry name" value="QVR"/>
    <property type="match status" value="1"/>
</dbReference>
<evidence type="ECO:0000256" key="1">
    <source>
        <dbReference type="ARBA" id="ARBA00022729"/>
    </source>
</evidence>
<keyword evidence="5" id="KW-1185">Reference proteome</keyword>
<evidence type="ECO:0000313" key="4">
    <source>
        <dbReference type="EMBL" id="WAR29893.1"/>
    </source>
</evidence>
<keyword evidence="1 3" id="KW-0732">Signal</keyword>
<evidence type="ECO:0000256" key="2">
    <source>
        <dbReference type="ARBA" id="ARBA00023180"/>
    </source>
</evidence>
<proteinExistence type="predicted"/>
<accession>A0ABY7G644</accession>
<protein>
    <recommendedName>
        <fullName evidence="6">Protein quiver</fullName>
    </recommendedName>
</protein>
<name>A0ABY7G644_MYAAR</name>
<sequence>MDFKYLVCLFFTTCTVSEVLSLTCYQCNSITTPNCRDPFSSKGVNTSGCIGVCSKLKINDEHFLIGGEIVRDCLPTSFVYGGDTCEQASAFGYSGELCMCNANLCNAAGLTSATWSSIAITAIFFTNLIVYWT</sequence>
<evidence type="ECO:0000256" key="3">
    <source>
        <dbReference type="SAM" id="SignalP"/>
    </source>
</evidence>
<dbReference type="InterPro" id="IPR050975">
    <property type="entry name" value="Sleep_regulator"/>
</dbReference>
<dbReference type="InterPro" id="IPR031424">
    <property type="entry name" value="QVR-like"/>
</dbReference>
<keyword evidence="2" id="KW-0325">Glycoprotein</keyword>
<evidence type="ECO:0000313" key="5">
    <source>
        <dbReference type="Proteomes" id="UP001164746"/>
    </source>
</evidence>
<feature type="chain" id="PRO_5047430451" description="Protein quiver" evidence="3">
    <location>
        <begin position="18"/>
        <end position="133"/>
    </location>
</feature>
<dbReference type="EMBL" id="CP111027">
    <property type="protein sequence ID" value="WAR29893.1"/>
    <property type="molecule type" value="Genomic_DNA"/>
</dbReference>
<dbReference type="PANTHER" id="PTHR33562:SF20">
    <property type="entry name" value="PROTEIN QUIVER"/>
    <property type="match status" value="1"/>
</dbReference>
<evidence type="ECO:0008006" key="6">
    <source>
        <dbReference type="Google" id="ProtNLM"/>
    </source>
</evidence>
<gene>
    <name evidence="4" type="ORF">MAR_003461</name>
</gene>
<dbReference type="PANTHER" id="PTHR33562">
    <property type="entry name" value="ATILLA, ISOFORM B-RELATED-RELATED"/>
    <property type="match status" value="1"/>
</dbReference>
<feature type="signal peptide" evidence="3">
    <location>
        <begin position="1"/>
        <end position="17"/>
    </location>
</feature>
<reference evidence="4" key="1">
    <citation type="submission" date="2022-11" db="EMBL/GenBank/DDBJ databases">
        <title>Centuries of genome instability and evolution in soft-shell clam transmissible cancer (bioRxiv).</title>
        <authorList>
            <person name="Hart S.F.M."/>
            <person name="Yonemitsu M.A."/>
            <person name="Giersch R.M."/>
            <person name="Beal B.F."/>
            <person name="Arriagada G."/>
            <person name="Davis B.W."/>
            <person name="Ostrander E.A."/>
            <person name="Goff S.P."/>
            <person name="Metzger M.J."/>
        </authorList>
    </citation>
    <scope>NUCLEOTIDE SEQUENCE</scope>
    <source>
        <strain evidence="4">MELC-2E11</strain>
        <tissue evidence="4">Siphon/mantle</tissue>
    </source>
</reference>
<organism evidence="4 5">
    <name type="scientific">Mya arenaria</name>
    <name type="common">Soft-shell clam</name>
    <dbReference type="NCBI Taxonomy" id="6604"/>
    <lineage>
        <taxon>Eukaryota</taxon>
        <taxon>Metazoa</taxon>
        <taxon>Spiralia</taxon>
        <taxon>Lophotrochozoa</taxon>
        <taxon>Mollusca</taxon>
        <taxon>Bivalvia</taxon>
        <taxon>Autobranchia</taxon>
        <taxon>Heteroconchia</taxon>
        <taxon>Euheterodonta</taxon>
        <taxon>Imparidentia</taxon>
        <taxon>Neoheterodontei</taxon>
        <taxon>Myida</taxon>
        <taxon>Myoidea</taxon>
        <taxon>Myidae</taxon>
        <taxon>Mya</taxon>
    </lineage>
</organism>